<gene>
    <name evidence="2" type="ORF">AZ78_2462</name>
</gene>
<comment type="caution">
    <text evidence="2">The sequence shown here is derived from an EMBL/GenBank/DDBJ whole genome shotgun (WGS) entry which is preliminary data.</text>
</comment>
<dbReference type="EMBL" id="JAJA02000001">
    <property type="protein sequence ID" value="KWS04912.1"/>
    <property type="molecule type" value="Genomic_DNA"/>
</dbReference>
<evidence type="ECO:0000256" key="1">
    <source>
        <dbReference type="SAM" id="MobiDB-lite"/>
    </source>
</evidence>
<proteinExistence type="predicted"/>
<organism evidence="2 3">
    <name type="scientific">Lysobacter capsici AZ78</name>
    <dbReference type="NCBI Taxonomy" id="1444315"/>
    <lineage>
        <taxon>Bacteria</taxon>
        <taxon>Pseudomonadati</taxon>
        <taxon>Pseudomonadota</taxon>
        <taxon>Gammaproteobacteria</taxon>
        <taxon>Lysobacterales</taxon>
        <taxon>Lysobacteraceae</taxon>
        <taxon>Lysobacter</taxon>
    </lineage>
</organism>
<protein>
    <submittedName>
        <fullName evidence="2">Uncharacterized protein</fullName>
    </submittedName>
</protein>
<dbReference type="AlphaFoldDB" id="A0A125MMZ0"/>
<sequence length="61" mass="6021">MKVASRLAESASGFSGGGAGGGSSAFDRTHASAIRPPSPGRPRAQTDPPTDPFGPKAARGL</sequence>
<dbReference type="Proteomes" id="UP000023435">
    <property type="component" value="Unassembled WGS sequence"/>
</dbReference>
<accession>A0A125MMZ0</accession>
<reference evidence="2 3" key="1">
    <citation type="journal article" date="2014" name="Genome Announc.">
        <title>Draft Genome Sequence of Lysobacter capsici AZ78, a Bacterium Antagonistic to Plant-Pathogenic Oomycetes.</title>
        <authorList>
            <person name="Puopolo G."/>
            <person name="Sonego P."/>
            <person name="Engelen K."/>
            <person name="Pertot I."/>
        </authorList>
    </citation>
    <scope>NUCLEOTIDE SEQUENCE [LARGE SCALE GENOMIC DNA]</scope>
    <source>
        <strain evidence="2 3">AZ78</strain>
    </source>
</reference>
<keyword evidence="3" id="KW-1185">Reference proteome</keyword>
<evidence type="ECO:0000313" key="2">
    <source>
        <dbReference type="EMBL" id="KWS04912.1"/>
    </source>
</evidence>
<feature type="compositionally biased region" description="Gly residues" evidence="1">
    <location>
        <begin position="14"/>
        <end position="23"/>
    </location>
</feature>
<feature type="region of interest" description="Disordered" evidence="1">
    <location>
        <begin position="1"/>
        <end position="61"/>
    </location>
</feature>
<evidence type="ECO:0000313" key="3">
    <source>
        <dbReference type="Proteomes" id="UP000023435"/>
    </source>
</evidence>
<name>A0A125MMZ0_9GAMM</name>